<protein>
    <submittedName>
        <fullName evidence="1">Uncharacterized protein</fullName>
    </submittedName>
</protein>
<name>A0A1H7RVP5_9PROT</name>
<evidence type="ECO:0000313" key="1">
    <source>
        <dbReference type="EMBL" id="SEL63497.1"/>
    </source>
</evidence>
<sequence length="97" mass="11270">MRHSPGPAAVVVHSQHKREWFFRNLVWPDDVLVAKEVHHDSPALDLLYSGTYGDKTRDIKEPGYRWIFGGNSHSLEVRVQSIKRYDDQILSLVRICK</sequence>
<dbReference type="EMBL" id="FOBH01000020">
    <property type="protein sequence ID" value="SEL63497.1"/>
    <property type="molecule type" value="Genomic_DNA"/>
</dbReference>
<proteinExistence type="predicted"/>
<gene>
    <name evidence="1" type="ORF">SAMN05216387_1203</name>
</gene>
<accession>A0A1H7RVP5</accession>
<dbReference type="AlphaFoldDB" id="A0A1H7RVP5"/>
<evidence type="ECO:0000313" key="2">
    <source>
        <dbReference type="Proteomes" id="UP000198620"/>
    </source>
</evidence>
<keyword evidence="2" id="KW-1185">Reference proteome</keyword>
<organism evidence="1 2">
    <name type="scientific">Nitrosovibrio tenuis</name>
    <dbReference type="NCBI Taxonomy" id="1233"/>
    <lineage>
        <taxon>Bacteria</taxon>
        <taxon>Pseudomonadati</taxon>
        <taxon>Pseudomonadota</taxon>
        <taxon>Betaproteobacteria</taxon>
        <taxon>Nitrosomonadales</taxon>
        <taxon>Nitrosomonadaceae</taxon>
        <taxon>Nitrosovibrio</taxon>
    </lineage>
</organism>
<reference evidence="1 2" key="1">
    <citation type="submission" date="2016-10" db="EMBL/GenBank/DDBJ databases">
        <authorList>
            <person name="de Groot N.N."/>
        </authorList>
    </citation>
    <scope>NUCLEOTIDE SEQUENCE [LARGE SCALE GENOMIC DNA]</scope>
    <source>
        <strain evidence="1 2">Nv1</strain>
    </source>
</reference>
<dbReference type="STRING" id="1233.SAMN05216387_1203"/>
<dbReference type="Proteomes" id="UP000198620">
    <property type="component" value="Unassembled WGS sequence"/>
</dbReference>